<evidence type="ECO:0000313" key="2">
    <source>
        <dbReference type="EMBL" id="OAX33392.1"/>
    </source>
</evidence>
<protein>
    <submittedName>
        <fullName evidence="2">Uncharacterized protein</fullName>
    </submittedName>
</protein>
<proteinExistence type="predicted"/>
<evidence type="ECO:0000256" key="1">
    <source>
        <dbReference type="SAM" id="MobiDB-lite"/>
    </source>
</evidence>
<keyword evidence="3" id="KW-1185">Reference proteome</keyword>
<dbReference type="EMBL" id="KV448777">
    <property type="protein sequence ID" value="OAX33392.1"/>
    <property type="molecule type" value="Genomic_DNA"/>
</dbReference>
<sequence>MPRGNAPVISPGLTQPSATANKLVNIISQNIAPKKRHICDPLHSDATSRPPAVHSGPLPLRPSPTVHRHQSFVFRHLQKFLLSSLRRGAFPPVQRDDLRDPLDVPATLSRHPNLPAGDRKS</sequence>
<gene>
    <name evidence="2" type="ORF">K503DRAFT_804398</name>
</gene>
<name>A0A1B7MLC4_9AGAM</name>
<accession>A0A1B7MLC4</accession>
<dbReference type="AlphaFoldDB" id="A0A1B7MLC4"/>
<evidence type="ECO:0000313" key="3">
    <source>
        <dbReference type="Proteomes" id="UP000092154"/>
    </source>
</evidence>
<feature type="region of interest" description="Disordered" evidence="1">
    <location>
        <begin position="40"/>
        <end position="64"/>
    </location>
</feature>
<dbReference type="InParanoid" id="A0A1B7MLC4"/>
<organism evidence="2 3">
    <name type="scientific">Rhizopogon vinicolor AM-OR11-026</name>
    <dbReference type="NCBI Taxonomy" id="1314800"/>
    <lineage>
        <taxon>Eukaryota</taxon>
        <taxon>Fungi</taxon>
        <taxon>Dikarya</taxon>
        <taxon>Basidiomycota</taxon>
        <taxon>Agaricomycotina</taxon>
        <taxon>Agaricomycetes</taxon>
        <taxon>Agaricomycetidae</taxon>
        <taxon>Boletales</taxon>
        <taxon>Suillineae</taxon>
        <taxon>Rhizopogonaceae</taxon>
        <taxon>Rhizopogon</taxon>
    </lineage>
</organism>
<dbReference type="OrthoDB" id="2684204at2759"/>
<feature type="region of interest" description="Disordered" evidence="1">
    <location>
        <begin position="90"/>
        <end position="121"/>
    </location>
</feature>
<reference evidence="2 3" key="1">
    <citation type="submission" date="2016-06" db="EMBL/GenBank/DDBJ databases">
        <title>Comparative genomics of the ectomycorrhizal sister species Rhizopogon vinicolor and Rhizopogon vesiculosus (Basidiomycota: Boletales) reveals a divergence of the mating type B locus.</title>
        <authorList>
            <consortium name="DOE Joint Genome Institute"/>
            <person name="Mujic A.B."/>
            <person name="Kuo A."/>
            <person name="Tritt A."/>
            <person name="Lipzen A."/>
            <person name="Chen C."/>
            <person name="Johnson J."/>
            <person name="Sharma A."/>
            <person name="Barry K."/>
            <person name="Grigoriev I.V."/>
            <person name="Spatafora J.W."/>
        </authorList>
    </citation>
    <scope>NUCLEOTIDE SEQUENCE [LARGE SCALE GENOMIC DNA]</scope>
    <source>
        <strain evidence="2 3">AM-OR11-026</strain>
    </source>
</reference>
<dbReference type="Proteomes" id="UP000092154">
    <property type="component" value="Unassembled WGS sequence"/>
</dbReference>